<dbReference type="Pfam" id="PF04142">
    <property type="entry name" value="Nuc_sug_transp"/>
    <property type="match status" value="1"/>
</dbReference>
<keyword evidence="4 5" id="KW-0472">Membrane</keyword>
<feature type="transmembrane region" description="Helical" evidence="5">
    <location>
        <begin position="190"/>
        <end position="209"/>
    </location>
</feature>
<protein>
    <submittedName>
        <fullName evidence="6">Uncharacterized protein</fullName>
    </submittedName>
</protein>
<dbReference type="GO" id="GO:0015165">
    <property type="term" value="F:pyrimidine nucleotide-sugar transmembrane transporter activity"/>
    <property type="evidence" value="ECO:0007669"/>
    <property type="project" value="InterPro"/>
</dbReference>
<dbReference type="NCBIfam" id="TIGR00803">
    <property type="entry name" value="nst"/>
    <property type="match status" value="1"/>
</dbReference>
<feature type="transmembrane region" description="Helical" evidence="5">
    <location>
        <begin position="98"/>
        <end position="116"/>
    </location>
</feature>
<feature type="transmembrane region" description="Helical" evidence="5">
    <location>
        <begin position="58"/>
        <end position="77"/>
    </location>
</feature>
<feature type="transmembrane region" description="Helical" evidence="5">
    <location>
        <begin position="152"/>
        <end position="170"/>
    </location>
</feature>
<dbReference type="SUPFAM" id="SSF103481">
    <property type="entry name" value="Multidrug resistance efflux transporter EmrE"/>
    <property type="match status" value="1"/>
</dbReference>
<dbReference type="GO" id="GO:0000139">
    <property type="term" value="C:Golgi membrane"/>
    <property type="evidence" value="ECO:0007669"/>
    <property type="project" value="InterPro"/>
</dbReference>
<feature type="transmembrane region" description="Helical" evidence="5">
    <location>
        <begin position="122"/>
        <end position="143"/>
    </location>
</feature>
<dbReference type="EMBL" id="HBIO01000966">
    <property type="protein sequence ID" value="CAE0455848.1"/>
    <property type="molecule type" value="Transcribed_RNA"/>
</dbReference>
<feature type="transmembrane region" description="Helical" evidence="5">
    <location>
        <begin position="229"/>
        <end position="245"/>
    </location>
</feature>
<feature type="transmembrane region" description="Helical" evidence="5">
    <location>
        <begin position="312"/>
        <end position="330"/>
    </location>
</feature>
<evidence type="ECO:0000313" key="6">
    <source>
        <dbReference type="EMBL" id="CAE0455848.1"/>
    </source>
</evidence>
<accession>A0A7S3V424</accession>
<proteinExistence type="predicted"/>
<evidence type="ECO:0000256" key="2">
    <source>
        <dbReference type="ARBA" id="ARBA00022692"/>
    </source>
</evidence>
<name>A0A7S3V424_9STRA</name>
<evidence type="ECO:0000256" key="3">
    <source>
        <dbReference type="ARBA" id="ARBA00022989"/>
    </source>
</evidence>
<keyword evidence="3 5" id="KW-1133">Transmembrane helix</keyword>
<evidence type="ECO:0000256" key="5">
    <source>
        <dbReference type="SAM" id="Phobius"/>
    </source>
</evidence>
<dbReference type="InterPro" id="IPR007271">
    <property type="entry name" value="Nuc_sug_transpt"/>
</dbReference>
<evidence type="ECO:0000256" key="4">
    <source>
        <dbReference type="ARBA" id="ARBA00023136"/>
    </source>
</evidence>
<reference evidence="6" key="1">
    <citation type="submission" date="2021-01" db="EMBL/GenBank/DDBJ databases">
        <authorList>
            <person name="Corre E."/>
            <person name="Pelletier E."/>
            <person name="Niang G."/>
            <person name="Scheremetjew M."/>
            <person name="Finn R."/>
            <person name="Kale V."/>
            <person name="Holt S."/>
            <person name="Cochrane G."/>
            <person name="Meng A."/>
            <person name="Brown T."/>
            <person name="Cohen L."/>
        </authorList>
    </citation>
    <scope>NUCLEOTIDE SEQUENCE</scope>
    <source>
        <strain evidence="6">MM31A-1</strain>
    </source>
</reference>
<keyword evidence="2 5" id="KW-0812">Transmembrane</keyword>
<feature type="transmembrane region" description="Helical" evidence="5">
    <location>
        <begin position="21"/>
        <end position="38"/>
    </location>
</feature>
<comment type="subcellular location">
    <subcellularLocation>
        <location evidence="1">Membrane</location>
        <topology evidence="1">Multi-pass membrane protein</topology>
    </subcellularLocation>
</comment>
<feature type="transmembrane region" description="Helical" evidence="5">
    <location>
        <begin position="257"/>
        <end position="277"/>
    </location>
</feature>
<evidence type="ECO:0000256" key="1">
    <source>
        <dbReference type="ARBA" id="ARBA00004141"/>
    </source>
</evidence>
<dbReference type="PANTHER" id="PTHR10231">
    <property type="entry name" value="NUCLEOTIDE-SUGAR TRANSMEMBRANE TRANSPORTER"/>
    <property type="match status" value="1"/>
</dbReference>
<organism evidence="6">
    <name type="scientific">Chaetoceros debilis</name>
    <dbReference type="NCBI Taxonomy" id="122233"/>
    <lineage>
        <taxon>Eukaryota</taxon>
        <taxon>Sar</taxon>
        <taxon>Stramenopiles</taxon>
        <taxon>Ochrophyta</taxon>
        <taxon>Bacillariophyta</taxon>
        <taxon>Coscinodiscophyceae</taxon>
        <taxon>Chaetocerotophycidae</taxon>
        <taxon>Chaetocerotales</taxon>
        <taxon>Chaetocerotaceae</taxon>
        <taxon>Chaetoceros</taxon>
    </lineage>
</organism>
<dbReference type="InterPro" id="IPR037185">
    <property type="entry name" value="EmrE-like"/>
</dbReference>
<sequence>MVTNLEQKTAKAFPEKKNNLSVTRFLVLVVLCLQNSVFTVLRRYSQGVLKEKYSKYEVLLFGEIFKMVFSACIILMQDDRQRTLLRHVIFLLSSARKMFMLSLIYGMMNILSYVALKNVSAGVFTICAQLKILTTATFSAIMLNRKYSATKWRALLTLIAGVLLFSEPVWNQKDVLKTSLRTDEGGDLVLGVASVLAEVTLSGFASIYFEKVIKTDMTNKNLNIWERNIQLALGSLPVYIAFILADGGGEAGYLGGWSIVTVILGLLGSAGGLLVALSIKYGDSILKTLATTGAIVLSSGLDHYLLNGPMTAVMVLSGFVVIMAIFNYSLDGGVPVPSMMSDSVSKKLDGDKTSQAMVDEEVNVGHMSD</sequence>
<gene>
    <name evidence="6" type="ORF">CDEB00056_LOCUS689</name>
</gene>
<dbReference type="PIRSF" id="PIRSF005799">
    <property type="entry name" value="UDP-gal_transpt"/>
    <property type="match status" value="1"/>
</dbReference>
<dbReference type="AlphaFoldDB" id="A0A7S3V424"/>